<evidence type="ECO:0000313" key="2">
    <source>
        <dbReference type="EMBL" id="PKY60326.1"/>
    </source>
</evidence>
<dbReference type="Proteomes" id="UP000234323">
    <property type="component" value="Unassembled WGS sequence"/>
</dbReference>
<feature type="region of interest" description="Disordered" evidence="1">
    <location>
        <begin position="79"/>
        <end position="105"/>
    </location>
</feature>
<proteinExistence type="predicted"/>
<dbReference type="AlphaFoldDB" id="A0A2I1HN77"/>
<reference evidence="2 3" key="1">
    <citation type="submission" date="2015-10" db="EMBL/GenBank/DDBJ databases">
        <title>Genome analyses suggest a sexual origin of heterokaryosis in a supposedly ancient asexual fungus.</title>
        <authorList>
            <person name="Ropars J."/>
            <person name="Sedzielewska K."/>
            <person name="Noel J."/>
            <person name="Charron P."/>
            <person name="Farinelli L."/>
            <person name="Marton T."/>
            <person name="Kruger M."/>
            <person name="Pelin A."/>
            <person name="Brachmann A."/>
            <person name="Corradi N."/>
        </authorList>
    </citation>
    <scope>NUCLEOTIDE SEQUENCE [LARGE SCALE GENOMIC DNA]</scope>
    <source>
        <strain evidence="2 3">A4</strain>
    </source>
</reference>
<protein>
    <submittedName>
        <fullName evidence="2">Uncharacterized protein</fullName>
    </submittedName>
</protein>
<comment type="caution">
    <text evidence="2">The sequence shown here is derived from an EMBL/GenBank/DDBJ whole genome shotgun (WGS) entry which is preliminary data.</text>
</comment>
<evidence type="ECO:0000313" key="3">
    <source>
        <dbReference type="Proteomes" id="UP000234323"/>
    </source>
</evidence>
<keyword evidence="3" id="KW-1185">Reference proteome</keyword>
<evidence type="ECO:0000256" key="1">
    <source>
        <dbReference type="SAM" id="MobiDB-lite"/>
    </source>
</evidence>
<gene>
    <name evidence="2" type="ORF">RhiirA4_518148</name>
</gene>
<organism evidence="2 3">
    <name type="scientific">Rhizophagus irregularis</name>
    <dbReference type="NCBI Taxonomy" id="588596"/>
    <lineage>
        <taxon>Eukaryota</taxon>
        <taxon>Fungi</taxon>
        <taxon>Fungi incertae sedis</taxon>
        <taxon>Mucoromycota</taxon>
        <taxon>Glomeromycotina</taxon>
        <taxon>Glomeromycetes</taxon>
        <taxon>Glomerales</taxon>
        <taxon>Glomeraceae</taxon>
        <taxon>Rhizophagus</taxon>
    </lineage>
</organism>
<accession>A0A2I1HN77</accession>
<name>A0A2I1HN77_9GLOM</name>
<dbReference type="EMBL" id="LLXI01004159">
    <property type="protein sequence ID" value="PKY60326.1"/>
    <property type="molecule type" value="Genomic_DNA"/>
</dbReference>
<sequence>MDDGLKIKSQDELIGDNGTYKKRSRNNKFKTPQENKEEEFFDAPSDHISTIPRTLEEHEELDNLNNNFKGRLEELEKTANLPPVKGKKKEIEISDDDADEEINNKNKKCIVRKQGERENSDKE</sequence>
<feature type="region of interest" description="Disordered" evidence="1">
    <location>
        <begin position="16"/>
        <end position="40"/>
    </location>
</feature>